<dbReference type="EMBL" id="LCRI01000036">
    <property type="protein sequence ID" value="KKW32098.1"/>
    <property type="molecule type" value="Genomic_DNA"/>
</dbReference>
<evidence type="ECO:0000313" key="2">
    <source>
        <dbReference type="Proteomes" id="UP000034711"/>
    </source>
</evidence>
<dbReference type="AlphaFoldDB" id="A0A0G1XLG5"/>
<sequence length="161" mass="17333">MTDRPACGSSTLAAGATPHGAHFITLVIVMVGTDRLNSPRSNGPATCPAFRRTRSLLHRPNAPESRTPSTFHPLFSSSACASCACSHACDLVQAHQKIACASSDFWLKLLIFWLLSVRADTVCHRSHACVLQYPSVVHNTVILNEVKDLNLGSFVVFDSSG</sequence>
<protein>
    <submittedName>
        <fullName evidence="1">Uncharacterized protein</fullName>
    </submittedName>
</protein>
<organism evidence="1 2">
    <name type="scientific">Candidatus Uhrbacteria bacterium GW2011_GWA2_53_10</name>
    <dbReference type="NCBI Taxonomy" id="1618980"/>
    <lineage>
        <taxon>Bacteria</taxon>
        <taxon>Candidatus Uhriibacteriota</taxon>
    </lineage>
</organism>
<comment type="caution">
    <text evidence="1">The sequence shown here is derived from an EMBL/GenBank/DDBJ whole genome shotgun (WGS) entry which is preliminary data.</text>
</comment>
<reference evidence="1 2" key="1">
    <citation type="journal article" date="2015" name="Nature">
        <title>rRNA introns, odd ribosomes, and small enigmatic genomes across a large radiation of phyla.</title>
        <authorList>
            <person name="Brown C.T."/>
            <person name="Hug L.A."/>
            <person name="Thomas B.C."/>
            <person name="Sharon I."/>
            <person name="Castelle C.J."/>
            <person name="Singh A."/>
            <person name="Wilkins M.J."/>
            <person name="Williams K.H."/>
            <person name="Banfield J.F."/>
        </authorList>
    </citation>
    <scope>NUCLEOTIDE SEQUENCE [LARGE SCALE GENOMIC DNA]</scope>
</reference>
<proteinExistence type="predicted"/>
<evidence type="ECO:0000313" key="1">
    <source>
        <dbReference type="EMBL" id="KKW32098.1"/>
    </source>
</evidence>
<name>A0A0G1XLG5_9BACT</name>
<accession>A0A0G1XLG5</accession>
<dbReference type="Proteomes" id="UP000034711">
    <property type="component" value="Unassembled WGS sequence"/>
</dbReference>
<gene>
    <name evidence="1" type="ORF">UY77_C0036G0003</name>
</gene>